<gene>
    <name evidence="5" type="ORF">CPB83DRAFT_889998</name>
</gene>
<feature type="region of interest" description="Disordered" evidence="4">
    <location>
        <begin position="450"/>
        <end position="475"/>
    </location>
</feature>
<proteinExistence type="inferred from homology"/>
<feature type="compositionally biased region" description="Low complexity" evidence="4">
    <location>
        <begin position="350"/>
        <end position="377"/>
    </location>
</feature>
<evidence type="ECO:0008006" key="7">
    <source>
        <dbReference type="Google" id="ProtNLM"/>
    </source>
</evidence>
<dbReference type="InterPro" id="IPR011990">
    <property type="entry name" value="TPR-like_helical_dom_sf"/>
</dbReference>
<evidence type="ECO:0000256" key="1">
    <source>
        <dbReference type="ARBA" id="ARBA00022803"/>
    </source>
</evidence>
<protein>
    <recommendedName>
        <fullName evidence="7">TPR-like protein</fullName>
    </recommendedName>
</protein>
<name>A0A9P6ERF1_9AGAR</name>
<keyword evidence="6" id="KW-1185">Reference proteome</keyword>
<dbReference type="PANTHER" id="PTHR12558">
    <property type="entry name" value="CELL DIVISION CYCLE 16,23,27"/>
    <property type="match status" value="1"/>
</dbReference>
<feature type="compositionally biased region" description="Pro residues" evidence="4">
    <location>
        <begin position="304"/>
        <end position="313"/>
    </location>
</feature>
<dbReference type="Pfam" id="PF13181">
    <property type="entry name" value="TPR_8"/>
    <property type="match status" value="1"/>
</dbReference>
<dbReference type="PANTHER" id="PTHR12558:SF13">
    <property type="entry name" value="CELL DIVISION CYCLE PROTEIN 27 HOMOLOG"/>
    <property type="match status" value="1"/>
</dbReference>
<dbReference type="OrthoDB" id="10248520at2759"/>
<dbReference type="GO" id="GO:0051301">
    <property type="term" value="P:cell division"/>
    <property type="evidence" value="ECO:0007669"/>
    <property type="project" value="TreeGrafter"/>
</dbReference>
<evidence type="ECO:0000256" key="2">
    <source>
        <dbReference type="ARBA" id="ARBA00038210"/>
    </source>
</evidence>
<comment type="caution">
    <text evidence="5">The sequence shown here is derived from an EMBL/GenBank/DDBJ whole genome shotgun (WGS) entry which is preliminary data.</text>
</comment>
<dbReference type="Gene3D" id="1.25.40.10">
    <property type="entry name" value="Tetratricopeptide repeat domain"/>
    <property type="match status" value="4"/>
</dbReference>
<reference evidence="5" key="1">
    <citation type="submission" date="2020-11" db="EMBL/GenBank/DDBJ databases">
        <authorList>
            <consortium name="DOE Joint Genome Institute"/>
            <person name="Ahrendt S."/>
            <person name="Riley R."/>
            <person name="Andreopoulos W."/>
            <person name="Labutti K."/>
            <person name="Pangilinan J."/>
            <person name="Ruiz-Duenas F.J."/>
            <person name="Barrasa J.M."/>
            <person name="Sanchez-Garcia M."/>
            <person name="Camarero S."/>
            <person name="Miyauchi S."/>
            <person name="Serrano A."/>
            <person name="Linde D."/>
            <person name="Babiker R."/>
            <person name="Drula E."/>
            <person name="Ayuso-Fernandez I."/>
            <person name="Pacheco R."/>
            <person name="Padilla G."/>
            <person name="Ferreira P."/>
            <person name="Barriuso J."/>
            <person name="Kellner H."/>
            <person name="Castanera R."/>
            <person name="Alfaro M."/>
            <person name="Ramirez L."/>
            <person name="Pisabarro A.G."/>
            <person name="Kuo A."/>
            <person name="Tritt A."/>
            <person name="Lipzen A."/>
            <person name="He G."/>
            <person name="Yan M."/>
            <person name="Ng V."/>
            <person name="Cullen D."/>
            <person name="Martin F."/>
            <person name="Rosso M.-N."/>
            <person name="Henrissat B."/>
            <person name="Hibbett D."/>
            <person name="Martinez A.T."/>
            <person name="Grigoriev I.V."/>
        </authorList>
    </citation>
    <scope>NUCLEOTIDE SEQUENCE</scope>
    <source>
        <strain evidence="5">CBS 506.95</strain>
    </source>
</reference>
<dbReference type="GO" id="GO:0007091">
    <property type="term" value="P:metaphase/anaphase transition of mitotic cell cycle"/>
    <property type="evidence" value="ECO:0007669"/>
    <property type="project" value="TreeGrafter"/>
</dbReference>
<feature type="region of interest" description="Disordered" evidence="4">
    <location>
        <begin position="216"/>
        <end position="437"/>
    </location>
</feature>
<evidence type="ECO:0000313" key="5">
    <source>
        <dbReference type="EMBL" id="KAF9533502.1"/>
    </source>
</evidence>
<evidence type="ECO:0000256" key="4">
    <source>
        <dbReference type="SAM" id="MobiDB-lite"/>
    </source>
</evidence>
<dbReference type="SMART" id="SM00028">
    <property type="entry name" value="TPR"/>
    <property type="match status" value="7"/>
</dbReference>
<comment type="similarity">
    <text evidence="2">Belongs to the APC3/CDC27 family.</text>
</comment>
<feature type="repeat" description="TPR" evidence="3">
    <location>
        <begin position="592"/>
        <end position="625"/>
    </location>
</feature>
<dbReference type="Proteomes" id="UP000807306">
    <property type="component" value="Unassembled WGS sequence"/>
</dbReference>
<dbReference type="PROSITE" id="PS50005">
    <property type="entry name" value="TPR"/>
    <property type="match status" value="3"/>
</dbReference>
<evidence type="ECO:0000313" key="6">
    <source>
        <dbReference type="Proteomes" id="UP000807306"/>
    </source>
</evidence>
<feature type="repeat" description="TPR" evidence="3">
    <location>
        <begin position="659"/>
        <end position="692"/>
    </location>
</feature>
<sequence>MNSEPPPSYYPVLCQRFQSLVWSCLDSDLTKTAVFHAERYFALDRSNHESRHLYATALIREGQTYSALALVNGPQDEQCTGCLEIKAKCCTVLGRHRQARDALEATLRDNSYVSSASSSSRISHPFPEDAAIRCRAGTTALKGNLPEKASQSFKEALTKNPLLWEAFEGLCALGATPEIDVLFPSRLPPIKKAPPEEVQSKPTTTGVGFFTPEASNGGNLFRSFKPDLQQPQPFQMAPPPGPRDSIGTNDSSFYPDNSFQAHRNPRIQTQSTIPVLAVPRPLSSADEAGPVTKRLRSTSSQPEVLPPNPPPPTAAAQNLKSKPSKSNLDDPSMMKKARARPALSFANIFSSSSRRSQSTTSSRTNAAGAASGKSNNNVPPPAAAVATTGIATRRSTRLQSGTTVVKPLASKPQITRDRRRIATHTRNKSIESDKDDEGVVELAFTPSPPAAALTHHSEGSPSPTPWTAAQEQQAQEEYDTEMADYVIYDLVRRFVRATKALASYDCQRCLEELEQLPHAQQHSRWVIAMVARAHYERQDYASAERAFKTLRKVDPYRLWDMEIYSSLLWQLQNSVELSFLAQELLQISPRAPQAWIAIGNLFSLQKERAQALTCFRRAFQLDPACAYAYTLSGHESIDEDLEKAINFFQSALKADARHYNAWYGLGTCYLRMSKVRLAEYHFRKAVEIHPKNAVLLGCVGMANVYTDGSGVSPPLFYIVDVHRLPISAEMGVWDSQAVERRGDREAALSLFDEAVKIAPDNALVRYRRAKIFVSMRKYLDAVKDLEHLKNATPDESNVIFQLAKVYRLLGDAVKSAQALAAARDISPKSMNKIKKLLETTRDEGDDKMDEG</sequence>
<dbReference type="AlphaFoldDB" id="A0A9P6ERF1"/>
<feature type="compositionally biased region" description="Basic residues" evidence="4">
    <location>
        <begin position="417"/>
        <end position="427"/>
    </location>
</feature>
<dbReference type="GO" id="GO:0005737">
    <property type="term" value="C:cytoplasm"/>
    <property type="evidence" value="ECO:0007669"/>
    <property type="project" value="TreeGrafter"/>
</dbReference>
<dbReference type="Pfam" id="PF00515">
    <property type="entry name" value="TPR_1"/>
    <property type="match status" value="1"/>
</dbReference>
<dbReference type="InterPro" id="IPR019734">
    <property type="entry name" value="TPR_rpt"/>
</dbReference>
<accession>A0A9P6ERF1</accession>
<feature type="compositionally biased region" description="Polar residues" evidence="4">
    <location>
        <begin position="315"/>
        <end position="326"/>
    </location>
</feature>
<feature type="compositionally biased region" description="Polar residues" evidence="4">
    <location>
        <begin position="246"/>
        <end position="273"/>
    </location>
</feature>
<evidence type="ECO:0000256" key="3">
    <source>
        <dbReference type="PROSITE-ProRule" id="PRU00339"/>
    </source>
</evidence>
<dbReference type="EMBL" id="MU157828">
    <property type="protein sequence ID" value="KAF9533502.1"/>
    <property type="molecule type" value="Genomic_DNA"/>
</dbReference>
<feature type="repeat" description="TPR" evidence="3">
    <location>
        <begin position="728"/>
        <end position="761"/>
    </location>
</feature>
<dbReference type="GO" id="GO:0005680">
    <property type="term" value="C:anaphase-promoting complex"/>
    <property type="evidence" value="ECO:0007669"/>
    <property type="project" value="TreeGrafter"/>
</dbReference>
<dbReference type="GO" id="GO:0031145">
    <property type="term" value="P:anaphase-promoting complex-dependent catabolic process"/>
    <property type="evidence" value="ECO:0007669"/>
    <property type="project" value="TreeGrafter"/>
</dbReference>
<dbReference type="Pfam" id="PF12895">
    <property type="entry name" value="ANAPC3"/>
    <property type="match status" value="1"/>
</dbReference>
<organism evidence="5 6">
    <name type="scientific">Crepidotus variabilis</name>
    <dbReference type="NCBI Taxonomy" id="179855"/>
    <lineage>
        <taxon>Eukaryota</taxon>
        <taxon>Fungi</taxon>
        <taxon>Dikarya</taxon>
        <taxon>Basidiomycota</taxon>
        <taxon>Agaricomycotina</taxon>
        <taxon>Agaricomycetes</taxon>
        <taxon>Agaricomycetidae</taxon>
        <taxon>Agaricales</taxon>
        <taxon>Agaricineae</taxon>
        <taxon>Crepidotaceae</taxon>
        <taxon>Crepidotus</taxon>
    </lineage>
</organism>
<dbReference type="GO" id="GO:0016567">
    <property type="term" value="P:protein ubiquitination"/>
    <property type="evidence" value="ECO:0007669"/>
    <property type="project" value="TreeGrafter"/>
</dbReference>
<dbReference type="SUPFAM" id="SSF48452">
    <property type="entry name" value="TPR-like"/>
    <property type="match status" value="2"/>
</dbReference>
<keyword evidence="1 3" id="KW-0802">TPR repeat</keyword>